<sequence>MMLVKEKDCELEVSEFYLRLATESVRLFSNKQRSMCVLGEVLDCRAEAVATLPQYYTAENLRQHLDVIPTEGDITLKFTILESSASTIEGATAMFEEAMGTSVAFADAVSLILYDFIVEENKTDILAKLGLTPEAAKKYAKSLVRTKTNVIPIR</sequence>
<reference evidence="1" key="1">
    <citation type="submission" date="2016-03" db="EMBL/GenBank/DDBJ databases">
        <title>Sphingomonas melonis TY, whole genome shotgun sequencing.</title>
        <authorList>
            <person name="Wang H."/>
            <person name="Zhu P."/>
        </authorList>
    </citation>
    <scope>NUCLEOTIDE SEQUENCE [LARGE SCALE GENOMIC DNA]</scope>
    <source>
        <strain evidence="1">TY</strain>
    </source>
</reference>
<dbReference type="EMBL" id="LQCK02000068">
    <property type="protein sequence ID" value="KZB93546.1"/>
    <property type="molecule type" value="Genomic_DNA"/>
</dbReference>
<comment type="caution">
    <text evidence="1">The sequence shown here is derived from an EMBL/GenBank/DDBJ whole genome shotgun (WGS) entry which is preliminary data.</text>
</comment>
<dbReference type="KEGG" id="smy:BJP26_14585"/>
<dbReference type="AlphaFoldDB" id="A0A175XZE7"/>
<evidence type="ECO:0000313" key="1">
    <source>
        <dbReference type="EMBL" id="KZB93546.1"/>
    </source>
</evidence>
<dbReference type="OrthoDB" id="7472910at2"/>
<keyword evidence="2" id="KW-1185">Reference proteome</keyword>
<evidence type="ECO:0000313" key="2">
    <source>
        <dbReference type="Proteomes" id="UP000078460"/>
    </source>
</evidence>
<gene>
    <name evidence="1" type="ORF">AVM11_11780</name>
</gene>
<proteinExistence type="predicted"/>
<dbReference type="Proteomes" id="UP000078460">
    <property type="component" value="Unassembled WGS sequence"/>
</dbReference>
<dbReference type="RefSeq" id="WP_063113214.1">
    <property type="nucleotide sequence ID" value="NZ_CP017578.1"/>
</dbReference>
<protein>
    <submittedName>
        <fullName evidence="1">Uncharacterized protein</fullName>
    </submittedName>
</protein>
<name>A0A175XZE7_9SPHN</name>
<accession>A0A175XZE7</accession>
<organism evidence="1 2">
    <name type="scientific">Sphingomonas melonis TY</name>
    <dbReference type="NCBI Taxonomy" id="621456"/>
    <lineage>
        <taxon>Bacteria</taxon>
        <taxon>Pseudomonadati</taxon>
        <taxon>Pseudomonadota</taxon>
        <taxon>Alphaproteobacteria</taxon>
        <taxon>Sphingomonadales</taxon>
        <taxon>Sphingomonadaceae</taxon>
        <taxon>Sphingomonas</taxon>
    </lineage>
</organism>